<sequence length="141" mass="15069">MAQVPTPAQGPPVVTVTSVQYSDPPPVVVTETKTSYYVEETAPPTSQPSTQTSTRPSAESAPPQNLVVWVVVGVVGVVILVATVAFILRRVGRRTRDPEYPPVLNQMASAPLATAPSPSKSITPNRSHESEAVFLRQLNEP</sequence>
<evidence type="ECO:0000313" key="2">
    <source>
        <dbReference type="Proteomes" id="UP001165960"/>
    </source>
</evidence>
<protein>
    <submittedName>
        <fullName evidence="1">Uncharacterized protein</fullName>
    </submittedName>
</protein>
<reference evidence="1" key="1">
    <citation type="submission" date="2022-04" db="EMBL/GenBank/DDBJ databases">
        <title>Genome of the entomopathogenic fungus Entomophthora muscae.</title>
        <authorList>
            <person name="Elya C."/>
            <person name="Lovett B.R."/>
            <person name="Lee E."/>
            <person name="Macias A.M."/>
            <person name="Hajek A.E."/>
            <person name="De Bivort B.L."/>
            <person name="Kasson M.T."/>
            <person name="De Fine Licht H.H."/>
            <person name="Stajich J.E."/>
        </authorList>
    </citation>
    <scope>NUCLEOTIDE SEQUENCE</scope>
    <source>
        <strain evidence="1">Berkeley</strain>
    </source>
</reference>
<comment type="caution">
    <text evidence="1">The sequence shown here is derived from an EMBL/GenBank/DDBJ whole genome shotgun (WGS) entry which is preliminary data.</text>
</comment>
<organism evidence="1 2">
    <name type="scientific">Entomophthora muscae</name>
    <dbReference type="NCBI Taxonomy" id="34485"/>
    <lineage>
        <taxon>Eukaryota</taxon>
        <taxon>Fungi</taxon>
        <taxon>Fungi incertae sedis</taxon>
        <taxon>Zoopagomycota</taxon>
        <taxon>Entomophthoromycotina</taxon>
        <taxon>Entomophthoromycetes</taxon>
        <taxon>Entomophthorales</taxon>
        <taxon>Entomophthoraceae</taxon>
        <taxon>Entomophthora</taxon>
    </lineage>
</organism>
<name>A0ACC2U0P4_9FUNG</name>
<accession>A0ACC2U0P4</accession>
<gene>
    <name evidence="1" type="ORF">DSO57_1027800</name>
</gene>
<dbReference type="EMBL" id="QTSX02001592">
    <property type="protein sequence ID" value="KAJ9080186.1"/>
    <property type="molecule type" value="Genomic_DNA"/>
</dbReference>
<proteinExistence type="predicted"/>
<dbReference type="Proteomes" id="UP001165960">
    <property type="component" value="Unassembled WGS sequence"/>
</dbReference>
<keyword evidence="2" id="KW-1185">Reference proteome</keyword>
<evidence type="ECO:0000313" key="1">
    <source>
        <dbReference type="EMBL" id="KAJ9080186.1"/>
    </source>
</evidence>